<evidence type="ECO:0000313" key="14">
    <source>
        <dbReference type="RefSeq" id="XP_029120947.1"/>
    </source>
</evidence>
<keyword evidence="4" id="KW-0611">Plant defense</keyword>
<feature type="domain" description="Disease resistance protein At4g27190-like leucine-rich repeats" evidence="8">
    <location>
        <begin position="831"/>
        <end position="928"/>
    </location>
</feature>
<feature type="domain" description="Disease resistance protein winged helix" evidence="9">
    <location>
        <begin position="410"/>
        <end position="478"/>
    </location>
</feature>
<dbReference type="PROSITE" id="PS51450">
    <property type="entry name" value="LRR"/>
    <property type="match status" value="1"/>
</dbReference>
<evidence type="ECO:0000256" key="6">
    <source>
        <dbReference type="SAM" id="Coils"/>
    </source>
</evidence>
<dbReference type="Gene3D" id="3.80.10.10">
    <property type="entry name" value="Ribonuclease Inhibitor"/>
    <property type="match status" value="3"/>
</dbReference>
<feature type="domain" description="NB-ARC" evidence="7">
    <location>
        <begin position="159"/>
        <end position="319"/>
    </location>
</feature>
<dbReference type="InterPro" id="IPR050905">
    <property type="entry name" value="Plant_NBS-LRR"/>
</dbReference>
<dbReference type="RefSeq" id="XP_029120948.1">
    <property type="nucleotide sequence ID" value="XM_029265115.1"/>
</dbReference>
<evidence type="ECO:0000256" key="3">
    <source>
        <dbReference type="ARBA" id="ARBA00022737"/>
    </source>
</evidence>
<dbReference type="Gene3D" id="1.10.8.430">
    <property type="entry name" value="Helical domain of apoptotic protease-activating factors"/>
    <property type="match status" value="1"/>
</dbReference>
<gene>
    <name evidence="11 12 13 14 15" type="primary">LOC105046944</name>
</gene>
<dbReference type="PRINTS" id="PR00364">
    <property type="entry name" value="DISEASERSIST"/>
</dbReference>
<dbReference type="InterPro" id="IPR002182">
    <property type="entry name" value="NB-ARC"/>
</dbReference>
<dbReference type="InterPro" id="IPR042197">
    <property type="entry name" value="Apaf_helical"/>
</dbReference>
<dbReference type="PANTHER" id="PTHR33463:SF204">
    <property type="entry name" value="NB-ARC DOMAIN-CONTAINING PROTEIN"/>
    <property type="match status" value="1"/>
</dbReference>
<dbReference type="GO" id="GO:0009626">
    <property type="term" value="P:plant-type hypersensitive response"/>
    <property type="evidence" value="ECO:0007669"/>
    <property type="project" value="UniProtKB-ARBA"/>
</dbReference>
<evidence type="ECO:0000313" key="11">
    <source>
        <dbReference type="RefSeq" id="XP_019706708.1"/>
    </source>
</evidence>
<keyword evidence="10" id="KW-1185">Reference proteome</keyword>
<dbReference type="SMART" id="SM00369">
    <property type="entry name" value="LRR_TYP"/>
    <property type="match status" value="2"/>
</dbReference>
<dbReference type="RefSeq" id="XP_019706708.1">
    <property type="nucleotide sequence ID" value="XM_019851149.2"/>
</dbReference>
<dbReference type="KEGG" id="egu:105046944"/>
<dbReference type="FunFam" id="3.40.50.300:FF:001091">
    <property type="entry name" value="Probable disease resistance protein At1g61300"/>
    <property type="match status" value="1"/>
</dbReference>
<evidence type="ECO:0000313" key="12">
    <source>
        <dbReference type="RefSeq" id="XP_029120945.1"/>
    </source>
</evidence>
<dbReference type="InterPro" id="IPR032675">
    <property type="entry name" value="LRR_dom_sf"/>
</dbReference>
<keyword evidence="5" id="KW-0067">ATP-binding</keyword>
<evidence type="ECO:0000259" key="8">
    <source>
        <dbReference type="Pfam" id="PF23247"/>
    </source>
</evidence>
<dbReference type="GO" id="GO:0042742">
    <property type="term" value="P:defense response to bacterium"/>
    <property type="evidence" value="ECO:0007669"/>
    <property type="project" value="UniProtKB-ARBA"/>
</dbReference>
<keyword evidence="3" id="KW-0677">Repeat</keyword>
<dbReference type="GeneID" id="105046944"/>
<evidence type="ECO:0000313" key="13">
    <source>
        <dbReference type="RefSeq" id="XP_029120946.1"/>
    </source>
</evidence>
<dbReference type="GO" id="GO:0005524">
    <property type="term" value="F:ATP binding"/>
    <property type="evidence" value="ECO:0007669"/>
    <property type="project" value="UniProtKB-KW"/>
</dbReference>
<dbReference type="InterPro" id="IPR027417">
    <property type="entry name" value="P-loop_NTPase"/>
</dbReference>
<proteinExistence type="inferred from homology"/>
<dbReference type="Gene3D" id="3.40.50.300">
    <property type="entry name" value="P-loop containing nucleotide triphosphate hydrolases"/>
    <property type="match status" value="1"/>
</dbReference>
<dbReference type="SUPFAM" id="SSF52540">
    <property type="entry name" value="P-loop containing nucleoside triphosphate hydrolases"/>
    <property type="match status" value="1"/>
</dbReference>
<comment type="similarity">
    <text evidence="1">Belongs to the disease resistance NB-LRR family.</text>
</comment>
<keyword evidence="2" id="KW-0433">Leucine-rich repeat</keyword>
<accession>A0A6J0PJR3</accession>
<evidence type="ECO:0000256" key="1">
    <source>
        <dbReference type="ARBA" id="ARBA00008894"/>
    </source>
</evidence>
<dbReference type="InterPro" id="IPR036388">
    <property type="entry name" value="WH-like_DNA-bd_sf"/>
</dbReference>
<dbReference type="RefSeq" id="XP_029120946.1">
    <property type="nucleotide sequence ID" value="XM_029265113.1"/>
</dbReference>
<feature type="coiled-coil region" evidence="6">
    <location>
        <begin position="25"/>
        <end position="91"/>
    </location>
</feature>
<name>A0A6J0PJR3_ELAGV</name>
<dbReference type="RefSeq" id="XP_029120947.1">
    <property type="nucleotide sequence ID" value="XM_029265114.1"/>
</dbReference>
<keyword evidence="5" id="KW-0547">Nucleotide-binding</keyword>
<keyword evidence="6" id="KW-0175">Coiled coil</keyword>
<dbReference type="Pfam" id="PF23559">
    <property type="entry name" value="WHD_DRP"/>
    <property type="match status" value="1"/>
</dbReference>
<dbReference type="Pfam" id="PF13855">
    <property type="entry name" value="LRR_8"/>
    <property type="match status" value="1"/>
</dbReference>
<dbReference type="Gene3D" id="1.10.10.10">
    <property type="entry name" value="Winged helix-like DNA-binding domain superfamily/Winged helix DNA-binding domain"/>
    <property type="match status" value="1"/>
</dbReference>
<dbReference type="AlphaFoldDB" id="A0A6J0PJR3"/>
<dbReference type="FunFam" id="1.10.8.430:FF:000003">
    <property type="entry name" value="Probable disease resistance protein At5g66910"/>
    <property type="match status" value="1"/>
</dbReference>
<evidence type="ECO:0000259" key="9">
    <source>
        <dbReference type="Pfam" id="PF23559"/>
    </source>
</evidence>
<dbReference type="Pfam" id="PF00931">
    <property type="entry name" value="NB-ARC"/>
    <property type="match status" value="1"/>
</dbReference>
<dbReference type="OrthoDB" id="786236at2759"/>
<reference evidence="11 12" key="1">
    <citation type="submission" date="2025-04" db="UniProtKB">
        <authorList>
            <consortium name="RefSeq"/>
        </authorList>
    </citation>
    <scope>IDENTIFICATION</scope>
</reference>
<dbReference type="InterPro" id="IPR001611">
    <property type="entry name" value="Leu-rich_rpt"/>
</dbReference>
<dbReference type="InterPro" id="IPR058922">
    <property type="entry name" value="WHD_DRP"/>
</dbReference>
<protein>
    <submittedName>
        <fullName evidence="11 12">Probable disease resistance protein At4g27220</fullName>
    </submittedName>
</protein>
<evidence type="ECO:0000259" key="7">
    <source>
        <dbReference type="Pfam" id="PF00931"/>
    </source>
</evidence>
<dbReference type="InterPro" id="IPR057135">
    <property type="entry name" value="At4g27190-like_LRR"/>
</dbReference>
<dbReference type="GO" id="GO:0043531">
    <property type="term" value="F:ADP binding"/>
    <property type="evidence" value="ECO:0007669"/>
    <property type="project" value="InterPro"/>
</dbReference>
<dbReference type="SUPFAM" id="SSF52058">
    <property type="entry name" value="L domain-like"/>
    <property type="match status" value="1"/>
</dbReference>
<sequence length="995" mass="114332">MELIQPIVDIIKLLWDPIAHRVNYFAKIEENIDNLRNQERELKDLTVDLRRDVEREKLEGMVPTNAVQGWLQRADEIIKSAEEMQEEFRLNERCSYGWCLDCRSRYKLGKRIVKAAQYVQDHKARKNSFGEIAAPPLQESVQELATATIRQRTSTIGTLYQVWNWLMDTKTGIIGIWGKGGVGKTTLVKNINNKLCGTRQFEFVIFVTVLRDCNMKKLRNDIGKEIYLDLSEEQDETRASRLLFNKLKGKKFLLILDDMWEKVDLEKLGVPAPKENGSCKVVITTRNRGVCNDMETDKEILVQVLSDTEAWELFQEKAGSVISSDLEPVARDVCKECHGLPLAIIVVGRALRKETNGEVWKNALRVLKTSRFELKGMEREVYLPLKFSYIHLKNDSENDILQNCFLYCSLFPEDYPIKVNRLIEYWTNEGFIEGVESLKDASAKGHYVLKELIDSCLLEIDKDEENAVKMHDVIRDMAIKITSESTERGRRFLVRTSLGLEDCPQVETWEVKDRISLMNNNIRFLPDEPKCTELSTLVLRGNVFLKEIPQSFFKQMKNLRVLDLSCTRIVSLPPSISELGSLQALILRFCRYLQSVDHAGGLKQLQLLDLSCTGIVGLPREIEQLTRLRRLNLSGTFHLACIPVDIIVSLSLLEDLEMRLSSFSRSKESKAFIENVGHLNHLTHFTADIPNDLCTSSQLEEFLLRDKLKSFHLRIVGRGLIVPPFLVEPKRRGRYLDITAKANVRREAVGLLQHAEILNLYYHDEVRTISAMGARNLKRLKECEVWQCRKMENVVITEEAEEGILPELEILRLFYLPNLKSIWEGNGTPGSFGRIKNITIINCANVMYLFSSNVLQLLNSLENLCIETCPWMVEIVRGEVGNGVIALPKLRRIVLKELQELNRMWEGVLSLESLQAIEVTSCPSLRQLAIDIEKTPALEVIEGESEWWNSLKWQNDSNMSHFQNIFKLEDRLVVQDGDTFDKYFTPNCKLGRFSD</sequence>
<evidence type="ECO:0000256" key="5">
    <source>
        <dbReference type="ARBA" id="ARBA00022840"/>
    </source>
</evidence>
<evidence type="ECO:0000256" key="2">
    <source>
        <dbReference type="ARBA" id="ARBA00022614"/>
    </source>
</evidence>
<dbReference type="PANTHER" id="PTHR33463">
    <property type="entry name" value="NB-ARC DOMAIN-CONTAINING PROTEIN-RELATED"/>
    <property type="match status" value="1"/>
</dbReference>
<dbReference type="Pfam" id="PF23247">
    <property type="entry name" value="LRR_RPS2"/>
    <property type="match status" value="1"/>
</dbReference>
<dbReference type="InterPro" id="IPR003591">
    <property type="entry name" value="Leu-rich_rpt_typical-subtyp"/>
</dbReference>
<evidence type="ECO:0000313" key="15">
    <source>
        <dbReference type="RefSeq" id="XP_029120948.1"/>
    </source>
</evidence>
<dbReference type="RefSeq" id="XP_029120945.1">
    <property type="nucleotide sequence ID" value="XM_029265112.1"/>
</dbReference>
<evidence type="ECO:0000256" key="4">
    <source>
        <dbReference type="ARBA" id="ARBA00022821"/>
    </source>
</evidence>
<dbReference type="FunFam" id="1.10.10.10:FF:000322">
    <property type="entry name" value="Probable disease resistance protein At1g63360"/>
    <property type="match status" value="1"/>
</dbReference>
<dbReference type="GO" id="GO:0002758">
    <property type="term" value="P:innate immune response-activating signaling pathway"/>
    <property type="evidence" value="ECO:0007669"/>
    <property type="project" value="UniProtKB-ARBA"/>
</dbReference>
<evidence type="ECO:0000313" key="10">
    <source>
        <dbReference type="Proteomes" id="UP000504607"/>
    </source>
</evidence>
<organism evidence="10 11">
    <name type="scientific">Elaeis guineensis var. tenera</name>
    <name type="common">Oil palm</name>
    <dbReference type="NCBI Taxonomy" id="51953"/>
    <lineage>
        <taxon>Eukaryota</taxon>
        <taxon>Viridiplantae</taxon>
        <taxon>Streptophyta</taxon>
        <taxon>Embryophyta</taxon>
        <taxon>Tracheophyta</taxon>
        <taxon>Spermatophyta</taxon>
        <taxon>Magnoliopsida</taxon>
        <taxon>Liliopsida</taxon>
        <taxon>Arecaceae</taxon>
        <taxon>Arecoideae</taxon>
        <taxon>Cocoseae</taxon>
        <taxon>Elaeidinae</taxon>
        <taxon>Elaeis</taxon>
    </lineage>
</organism>
<dbReference type="Proteomes" id="UP000504607">
    <property type="component" value="Chromosome 6"/>
</dbReference>